<organism evidence="3 4">
    <name type="scientific">Tunturiibacter lichenicola</name>
    <dbReference type="NCBI Taxonomy" id="2051959"/>
    <lineage>
        <taxon>Bacteria</taxon>
        <taxon>Pseudomonadati</taxon>
        <taxon>Acidobacteriota</taxon>
        <taxon>Terriglobia</taxon>
        <taxon>Terriglobales</taxon>
        <taxon>Acidobacteriaceae</taxon>
        <taxon>Tunturiibacter</taxon>
    </lineage>
</organism>
<proteinExistence type="predicted"/>
<dbReference type="AlphaFoldDB" id="A0A7W8J435"/>
<reference evidence="3 4" key="1">
    <citation type="submission" date="2020-08" db="EMBL/GenBank/DDBJ databases">
        <title>Genomic Encyclopedia of Type Strains, Phase IV (KMG-V): Genome sequencing to study the core and pangenomes of soil and plant-associated prokaryotes.</title>
        <authorList>
            <person name="Whitman W."/>
        </authorList>
    </citation>
    <scope>NUCLEOTIDE SEQUENCE [LARGE SCALE GENOMIC DNA]</scope>
    <source>
        <strain evidence="3 4">M8US30</strain>
    </source>
</reference>
<keyword evidence="3" id="KW-0540">Nuclease</keyword>
<protein>
    <submittedName>
        <fullName evidence="3">5-methylcytosine-specific restriction endonuclease McrA</fullName>
    </submittedName>
</protein>
<dbReference type="PANTHER" id="PTHR33877">
    <property type="entry name" value="SLL1193 PROTEIN"/>
    <property type="match status" value="1"/>
</dbReference>
<dbReference type="PANTHER" id="PTHR33877:SF2">
    <property type="entry name" value="OS07G0170200 PROTEIN"/>
    <property type="match status" value="1"/>
</dbReference>
<accession>A0A7W8J435</accession>
<dbReference type="CDD" id="cd00085">
    <property type="entry name" value="HNHc"/>
    <property type="match status" value="1"/>
</dbReference>
<gene>
    <name evidence="3" type="ORF">HDF10_000198</name>
</gene>
<dbReference type="InterPro" id="IPR029471">
    <property type="entry name" value="HNH_5"/>
</dbReference>
<evidence type="ECO:0000313" key="3">
    <source>
        <dbReference type="EMBL" id="MBB5342248.1"/>
    </source>
</evidence>
<evidence type="ECO:0000313" key="4">
    <source>
        <dbReference type="Proteomes" id="UP000569092"/>
    </source>
</evidence>
<dbReference type="GO" id="GO:0004519">
    <property type="term" value="F:endonuclease activity"/>
    <property type="evidence" value="ECO:0007669"/>
    <property type="project" value="UniProtKB-KW"/>
</dbReference>
<evidence type="ECO:0000259" key="2">
    <source>
        <dbReference type="SMART" id="SM00507"/>
    </source>
</evidence>
<dbReference type="InterPro" id="IPR052892">
    <property type="entry name" value="NA-targeting_endonuclease"/>
</dbReference>
<dbReference type="EMBL" id="JACHDZ010000001">
    <property type="protein sequence ID" value="MBB5342248.1"/>
    <property type="molecule type" value="Genomic_DNA"/>
</dbReference>
<name>A0A7W8J435_9BACT</name>
<evidence type="ECO:0000256" key="1">
    <source>
        <dbReference type="SAM" id="MobiDB-lite"/>
    </source>
</evidence>
<feature type="compositionally biased region" description="Basic residues" evidence="1">
    <location>
        <begin position="1"/>
        <end position="18"/>
    </location>
</feature>
<dbReference type="SMART" id="SM00507">
    <property type="entry name" value="HNHc"/>
    <property type="match status" value="1"/>
</dbReference>
<dbReference type="InterPro" id="IPR003615">
    <property type="entry name" value="HNH_nuc"/>
</dbReference>
<keyword evidence="3" id="KW-0255">Endonuclease</keyword>
<keyword evidence="3" id="KW-0378">Hydrolase</keyword>
<comment type="caution">
    <text evidence="3">The sequence shown here is derived from an EMBL/GenBank/DDBJ whole genome shotgun (WGS) entry which is preliminary data.</text>
</comment>
<dbReference type="Gene3D" id="1.10.30.50">
    <property type="match status" value="1"/>
</dbReference>
<dbReference type="Pfam" id="PF14279">
    <property type="entry name" value="HNH_5"/>
    <property type="match status" value="1"/>
</dbReference>
<sequence length="223" mass="24978">MQSGKMRKQGLSGKRHAGHGGGHGAGHASGRVTTERDVRVGVFRQPAMQTPVLVLNASYEPINICGARRALVLVLKGVARTEEEQGAVLHAARMRVAMPSVIRLLEYRRIPHQTRALSRKNILLRDRNSCQYCSVILTAGELTLDHVIPRSRGGLSTWENLVACCHNCNRRKGNQMLHELTDMKLQREPRPFSLHTSRHIMRMIGSADAAWRKYLYFEAEPAA</sequence>
<feature type="region of interest" description="Disordered" evidence="1">
    <location>
        <begin position="1"/>
        <end position="33"/>
    </location>
</feature>
<dbReference type="Proteomes" id="UP000569092">
    <property type="component" value="Unassembled WGS sequence"/>
</dbReference>
<feature type="domain" description="HNH nuclease" evidence="2">
    <location>
        <begin position="117"/>
        <end position="170"/>
    </location>
</feature>